<proteinExistence type="predicted"/>
<evidence type="ECO:0000256" key="1">
    <source>
        <dbReference type="SAM" id="Phobius"/>
    </source>
</evidence>
<organism evidence="2 3">
    <name type="scientific">Paenibacillus vulneris</name>
    <dbReference type="NCBI Taxonomy" id="1133364"/>
    <lineage>
        <taxon>Bacteria</taxon>
        <taxon>Bacillati</taxon>
        <taxon>Bacillota</taxon>
        <taxon>Bacilli</taxon>
        <taxon>Bacillales</taxon>
        <taxon>Paenibacillaceae</taxon>
        <taxon>Paenibacillus</taxon>
    </lineage>
</organism>
<feature type="transmembrane region" description="Helical" evidence="1">
    <location>
        <begin position="6"/>
        <end position="28"/>
    </location>
</feature>
<dbReference type="Proteomes" id="UP001597180">
    <property type="component" value="Unassembled WGS sequence"/>
</dbReference>
<keyword evidence="1" id="KW-0812">Transmembrane</keyword>
<accession>A0ABW3UHG3</accession>
<comment type="caution">
    <text evidence="2">The sequence shown here is derived from an EMBL/GenBank/DDBJ whole genome shotgun (WGS) entry which is preliminary data.</text>
</comment>
<protein>
    <submittedName>
        <fullName evidence="2">Uncharacterized protein</fullName>
    </submittedName>
</protein>
<evidence type="ECO:0000313" key="2">
    <source>
        <dbReference type="EMBL" id="MFD1218944.1"/>
    </source>
</evidence>
<keyword evidence="1" id="KW-0472">Membrane</keyword>
<reference evidence="3" key="1">
    <citation type="journal article" date="2019" name="Int. J. Syst. Evol. Microbiol.">
        <title>The Global Catalogue of Microorganisms (GCM) 10K type strain sequencing project: providing services to taxonomists for standard genome sequencing and annotation.</title>
        <authorList>
            <consortium name="The Broad Institute Genomics Platform"/>
            <consortium name="The Broad Institute Genome Sequencing Center for Infectious Disease"/>
            <person name="Wu L."/>
            <person name="Ma J."/>
        </authorList>
    </citation>
    <scope>NUCLEOTIDE SEQUENCE [LARGE SCALE GENOMIC DNA]</scope>
    <source>
        <strain evidence="3">CCUG 53270</strain>
    </source>
</reference>
<dbReference type="RefSeq" id="WP_079908527.1">
    <property type="nucleotide sequence ID" value="NZ_BAABJG010000027.1"/>
</dbReference>
<gene>
    <name evidence="2" type="ORF">ACFQ4B_02325</name>
</gene>
<sequence length="61" mass="7444">MAPALWIELCSWIIVLFGIIGGFCYAMYRFISNDTTEYDMEFLWDNKFRLKDLELDRKKRR</sequence>
<dbReference type="EMBL" id="JBHTLU010000007">
    <property type="protein sequence ID" value="MFD1218944.1"/>
    <property type="molecule type" value="Genomic_DNA"/>
</dbReference>
<keyword evidence="3" id="KW-1185">Reference proteome</keyword>
<keyword evidence="1" id="KW-1133">Transmembrane helix</keyword>
<name>A0ABW3UHG3_9BACL</name>
<evidence type="ECO:0000313" key="3">
    <source>
        <dbReference type="Proteomes" id="UP001597180"/>
    </source>
</evidence>